<keyword evidence="1" id="KW-0472">Membrane</keyword>
<dbReference type="GeneID" id="65129324"/>
<dbReference type="EMBL" id="MT774384">
    <property type="protein sequence ID" value="QOR58841.1"/>
    <property type="molecule type" value="Genomic_DNA"/>
</dbReference>
<keyword evidence="1" id="KW-0812">Transmembrane</keyword>
<keyword evidence="1" id="KW-1133">Transmembrane helix</keyword>
<name>A0A7M1RY79_9CAUD</name>
<evidence type="ECO:0000313" key="2">
    <source>
        <dbReference type="EMBL" id="QOR58841.1"/>
    </source>
</evidence>
<organism evidence="2 3">
    <name type="scientific">uncultured phage cr8_1</name>
    <dbReference type="NCBI Taxonomy" id="2772068"/>
    <lineage>
        <taxon>Viruses</taxon>
        <taxon>Duplodnaviria</taxon>
        <taxon>Heunggongvirae</taxon>
        <taxon>Uroviricota</taxon>
        <taxon>Caudoviricetes</taxon>
        <taxon>Crassvirales</taxon>
        <taxon>Intestiviridae</taxon>
        <taxon>Obtuvirinae</taxon>
        <taxon>Fohxhuevirus</taxon>
        <taxon>Fohxhuevirus gastrointestinalis</taxon>
    </lineage>
</organism>
<dbReference type="Proteomes" id="UP000594003">
    <property type="component" value="Segment"/>
</dbReference>
<feature type="transmembrane region" description="Helical" evidence="1">
    <location>
        <begin position="12"/>
        <end position="30"/>
    </location>
</feature>
<dbReference type="PROSITE" id="PS51257">
    <property type="entry name" value="PROKAR_LIPOPROTEIN"/>
    <property type="match status" value="1"/>
</dbReference>
<sequence>MNENYNKHRRNIIVVLTIIVSILVACSYNNRKDTNNTKPVDTTDSCGINDDYYEINDVDTTNDGYSTDSVIYLDANGNIIKAPFN</sequence>
<evidence type="ECO:0000313" key="3">
    <source>
        <dbReference type="Proteomes" id="UP000594003"/>
    </source>
</evidence>
<dbReference type="KEGG" id="vg:65129324"/>
<accession>A0A7M1RY79</accession>
<keyword evidence="3" id="KW-1185">Reference proteome</keyword>
<dbReference type="RefSeq" id="YP_010110999.1">
    <property type="nucleotide sequence ID" value="NC_055877.1"/>
</dbReference>
<protein>
    <submittedName>
        <fullName evidence="2">Uncharacterized protein</fullName>
    </submittedName>
</protein>
<proteinExistence type="predicted"/>
<reference evidence="2 3" key="1">
    <citation type="submission" date="2020-07" db="EMBL/GenBank/DDBJ databases">
        <title>Taxonomic proposal: Crassvirales, a new order of highly abundant and diverse bacterial viruses.</title>
        <authorList>
            <person name="Shkoporov A.N."/>
            <person name="Stockdale S.R."/>
            <person name="Guerin E."/>
            <person name="Ross R.P."/>
            <person name="Hill C."/>
        </authorList>
    </citation>
    <scope>NUCLEOTIDE SEQUENCE [LARGE SCALE GENOMIC DNA]</scope>
</reference>
<evidence type="ECO:0000256" key="1">
    <source>
        <dbReference type="SAM" id="Phobius"/>
    </source>
</evidence>